<sequence>MPIKAWFYYKRGTRRLKQQLWNEAQADLEEALRLSPTYVKAHYRLALLYFETCRYDRALDSCHKAMTYFSKPLPKAFELKRKIDEKKSNQSKEQEAAIQEFEQCKFAQGAARVDELIKRIKSTNNQSNTFRFSTINQSSLNLQRAHPGVITAIEVLPNQRVATASSNKTITIWHMKGLYEVSTLFGHQDEILSISSLPNNRLVSLSKDNSVKLWDLSSGDCISTIKLPYMFVTSFGVLSGGQIVTFGCSFIKKRESNGLHIWDVNTGDCLASSWAFSSDDSLWVVNGQIFTAFSSIFTAFSSRVSIWTFSEHNKLTRSSTFDIGTRVTEIFQLQEGRVAVVGWDKTVILNPQTAETLVTFERRGHVYSMAEFANVWVFIRGSDALQVWERSSGKLIFTLKIAYGGPMAMLNSRCEFVCAMGRDLSLWGAAPVAFNKTDENRLIHAIHQFPNTILDIEWPPEEGYQKIRKKVEPILRQHRQAQHDRNRLGGLLKIGRFGFLRGHYSDAKMHLEKALALDANNQEAWFLLGQTHQALGNKTEALNAYEHVLESDSNYKQSIEFSLALALELESWEKVNAFVVRLLKIDPKHQEALKMKPVVEGYMLVLGGWYDLAIGEFDRLIARNDSLRPYAEKGRKKAIEGKVLKNIAHEEAHENALLNDNLKQLKKQVDDDSTHLGRLIRSIEPLESKAIQLKNEEYFRLTTRVFIKLANKEIDAQQKSIFFRSALRSVNIALSINPTSQALAKKKAEIEEKIKKLPKHVNPQTTSPNEEQTLSADDRARIEAKKEELRKKRSPTPKPSTSRRASFVVDFSQMNILDTGRTSIQTRGSALSLFQPEQGAWNSQSGTRGRAPNP</sequence>
<dbReference type="PANTHER" id="PTHR22847:SF637">
    <property type="entry name" value="WD REPEAT DOMAIN 5B"/>
    <property type="match status" value="1"/>
</dbReference>
<evidence type="ECO:0000256" key="2">
    <source>
        <dbReference type="ARBA" id="ARBA00022737"/>
    </source>
</evidence>
<dbReference type="PROSITE" id="PS50294">
    <property type="entry name" value="WD_REPEATS_REGION"/>
    <property type="match status" value="1"/>
</dbReference>
<comment type="caution">
    <text evidence="6">The sequence shown here is derived from an EMBL/GenBank/DDBJ whole genome shotgun (WGS) entry which is preliminary data.</text>
</comment>
<evidence type="ECO:0000256" key="1">
    <source>
        <dbReference type="ARBA" id="ARBA00022574"/>
    </source>
</evidence>
<feature type="region of interest" description="Disordered" evidence="5">
    <location>
        <begin position="757"/>
        <end position="806"/>
    </location>
</feature>
<dbReference type="InterPro" id="IPR015943">
    <property type="entry name" value="WD40/YVTN_repeat-like_dom_sf"/>
</dbReference>
<name>A0A917JX83_9GAMM</name>
<dbReference type="Gene3D" id="1.25.40.10">
    <property type="entry name" value="Tetratricopeptide repeat domain"/>
    <property type="match status" value="2"/>
</dbReference>
<dbReference type="SUPFAM" id="SSF50978">
    <property type="entry name" value="WD40 repeat-like"/>
    <property type="match status" value="1"/>
</dbReference>
<dbReference type="InterPro" id="IPR019734">
    <property type="entry name" value="TPR_rpt"/>
</dbReference>
<evidence type="ECO:0000313" key="7">
    <source>
        <dbReference type="Proteomes" id="UP000630149"/>
    </source>
</evidence>
<dbReference type="Gene3D" id="2.130.10.10">
    <property type="entry name" value="YVTN repeat-like/Quinoprotein amine dehydrogenase"/>
    <property type="match status" value="1"/>
</dbReference>
<keyword evidence="1 3" id="KW-0853">WD repeat</keyword>
<dbReference type="AlphaFoldDB" id="A0A917JX83"/>
<dbReference type="Pfam" id="PF00400">
    <property type="entry name" value="WD40"/>
    <property type="match status" value="1"/>
</dbReference>
<dbReference type="Proteomes" id="UP000630149">
    <property type="component" value="Unassembled WGS sequence"/>
</dbReference>
<keyword evidence="2" id="KW-0677">Repeat</keyword>
<evidence type="ECO:0008006" key="8">
    <source>
        <dbReference type="Google" id="ProtNLM"/>
    </source>
</evidence>
<dbReference type="PROSITE" id="PS00678">
    <property type="entry name" value="WD_REPEATS_1"/>
    <property type="match status" value="1"/>
</dbReference>
<dbReference type="PROSITE" id="PS50082">
    <property type="entry name" value="WD_REPEATS_2"/>
    <property type="match status" value="2"/>
</dbReference>
<reference evidence="6" key="1">
    <citation type="journal article" date="2014" name="Int. J. Syst. Evol. Microbiol.">
        <title>Complete genome sequence of Corynebacterium casei LMG S-19264T (=DSM 44701T), isolated from a smear-ripened cheese.</title>
        <authorList>
            <consortium name="US DOE Joint Genome Institute (JGI-PGF)"/>
            <person name="Walter F."/>
            <person name="Albersmeier A."/>
            <person name="Kalinowski J."/>
            <person name="Ruckert C."/>
        </authorList>
    </citation>
    <scope>NUCLEOTIDE SEQUENCE</scope>
    <source>
        <strain evidence="6">JCM 13919</strain>
    </source>
</reference>
<feature type="region of interest" description="Disordered" evidence="5">
    <location>
        <begin position="828"/>
        <end position="854"/>
    </location>
</feature>
<dbReference type="InterPro" id="IPR036322">
    <property type="entry name" value="WD40_repeat_dom_sf"/>
</dbReference>
<dbReference type="SMART" id="SM00028">
    <property type="entry name" value="TPR"/>
    <property type="match status" value="4"/>
</dbReference>
<accession>A0A917JX83</accession>
<feature type="repeat" description="WD" evidence="3">
    <location>
        <begin position="143"/>
        <end position="183"/>
    </location>
</feature>
<dbReference type="InterPro" id="IPR019775">
    <property type="entry name" value="WD40_repeat_CS"/>
</dbReference>
<evidence type="ECO:0000256" key="5">
    <source>
        <dbReference type="SAM" id="MobiDB-lite"/>
    </source>
</evidence>
<proteinExistence type="predicted"/>
<reference evidence="6" key="2">
    <citation type="submission" date="2020-09" db="EMBL/GenBank/DDBJ databases">
        <authorList>
            <person name="Sun Q."/>
            <person name="Ohkuma M."/>
        </authorList>
    </citation>
    <scope>NUCLEOTIDE SEQUENCE</scope>
    <source>
        <strain evidence="6">JCM 13919</strain>
    </source>
</reference>
<feature type="repeat" description="WD" evidence="3">
    <location>
        <begin position="184"/>
        <end position="224"/>
    </location>
</feature>
<dbReference type="SUPFAM" id="SSF48452">
    <property type="entry name" value="TPR-like"/>
    <property type="match status" value="1"/>
</dbReference>
<dbReference type="EMBL" id="BMOB01000007">
    <property type="protein sequence ID" value="GGI88314.1"/>
    <property type="molecule type" value="Genomic_DNA"/>
</dbReference>
<organism evidence="6 7">
    <name type="scientific">Legionella impletisoli</name>
    <dbReference type="NCBI Taxonomy" id="343510"/>
    <lineage>
        <taxon>Bacteria</taxon>
        <taxon>Pseudomonadati</taxon>
        <taxon>Pseudomonadota</taxon>
        <taxon>Gammaproteobacteria</taxon>
        <taxon>Legionellales</taxon>
        <taxon>Legionellaceae</taxon>
        <taxon>Legionella</taxon>
    </lineage>
</organism>
<keyword evidence="4" id="KW-0802">TPR repeat</keyword>
<feature type="compositionally biased region" description="Polar residues" evidence="5">
    <location>
        <begin position="762"/>
        <end position="775"/>
    </location>
</feature>
<protein>
    <recommendedName>
        <fullName evidence="8">Tetratricopeptide repeat protein</fullName>
    </recommendedName>
</protein>
<dbReference type="Pfam" id="PF14559">
    <property type="entry name" value="TPR_19"/>
    <property type="match status" value="2"/>
</dbReference>
<keyword evidence="7" id="KW-1185">Reference proteome</keyword>
<dbReference type="SMART" id="SM00320">
    <property type="entry name" value="WD40"/>
    <property type="match status" value="2"/>
</dbReference>
<dbReference type="InterPro" id="IPR001680">
    <property type="entry name" value="WD40_rpt"/>
</dbReference>
<evidence type="ECO:0000313" key="6">
    <source>
        <dbReference type="EMBL" id="GGI88314.1"/>
    </source>
</evidence>
<dbReference type="OrthoDB" id="9776053at2"/>
<feature type="compositionally biased region" description="Basic and acidic residues" evidence="5">
    <location>
        <begin position="776"/>
        <end position="790"/>
    </location>
</feature>
<dbReference type="PANTHER" id="PTHR22847">
    <property type="entry name" value="WD40 REPEAT PROTEIN"/>
    <property type="match status" value="1"/>
</dbReference>
<feature type="repeat" description="TPR" evidence="4">
    <location>
        <begin position="522"/>
        <end position="555"/>
    </location>
</feature>
<dbReference type="InterPro" id="IPR011990">
    <property type="entry name" value="TPR-like_helical_dom_sf"/>
</dbReference>
<dbReference type="RefSeq" id="WP_131776390.1">
    <property type="nucleotide sequence ID" value="NZ_BMOB01000007.1"/>
</dbReference>
<dbReference type="PROSITE" id="PS50005">
    <property type="entry name" value="TPR"/>
    <property type="match status" value="1"/>
</dbReference>
<gene>
    <name evidence="6" type="ORF">GCM10007966_16350</name>
</gene>
<evidence type="ECO:0000256" key="4">
    <source>
        <dbReference type="PROSITE-ProRule" id="PRU00339"/>
    </source>
</evidence>
<evidence type="ECO:0000256" key="3">
    <source>
        <dbReference type="PROSITE-ProRule" id="PRU00221"/>
    </source>
</evidence>